<keyword evidence="7" id="KW-1185">Reference proteome</keyword>
<feature type="non-terminal residue" evidence="6">
    <location>
        <position position="216"/>
    </location>
</feature>
<evidence type="ECO:0008006" key="8">
    <source>
        <dbReference type="Google" id="ProtNLM"/>
    </source>
</evidence>
<evidence type="ECO:0000313" key="6">
    <source>
        <dbReference type="EMBL" id="MED6224467.1"/>
    </source>
</evidence>
<keyword evidence="3" id="KW-0611">Plant defense</keyword>
<dbReference type="SUPFAM" id="SSF52540">
    <property type="entry name" value="P-loop containing nucleoside triphosphate hydrolases"/>
    <property type="match status" value="1"/>
</dbReference>
<organism evidence="6 7">
    <name type="scientific">Stylosanthes scabra</name>
    <dbReference type="NCBI Taxonomy" id="79078"/>
    <lineage>
        <taxon>Eukaryota</taxon>
        <taxon>Viridiplantae</taxon>
        <taxon>Streptophyta</taxon>
        <taxon>Embryophyta</taxon>
        <taxon>Tracheophyta</taxon>
        <taxon>Spermatophyta</taxon>
        <taxon>Magnoliopsida</taxon>
        <taxon>eudicotyledons</taxon>
        <taxon>Gunneridae</taxon>
        <taxon>Pentapetalae</taxon>
        <taxon>rosids</taxon>
        <taxon>fabids</taxon>
        <taxon>Fabales</taxon>
        <taxon>Fabaceae</taxon>
        <taxon>Papilionoideae</taxon>
        <taxon>50 kb inversion clade</taxon>
        <taxon>dalbergioids sensu lato</taxon>
        <taxon>Dalbergieae</taxon>
        <taxon>Pterocarpus clade</taxon>
        <taxon>Stylosanthes</taxon>
    </lineage>
</organism>
<dbReference type="Pfam" id="PF00931">
    <property type="entry name" value="NB-ARC"/>
    <property type="match status" value="1"/>
</dbReference>
<feature type="domain" description="NB-ARC" evidence="4">
    <location>
        <begin position="132"/>
        <end position="210"/>
    </location>
</feature>
<reference evidence="6 7" key="1">
    <citation type="journal article" date="2023" name="Plants (Basel)">
        <title>Bridging the Gap: Combining Genomics and Transcriptomics Approaches to Understand Stylosanthes scabra, an Orphan Legume from the Brazilian Caatinga.</title>
        <authorList>
            <person name="Ferreira-Neto J.R.C."/>
            <person name="da Silva M.D."/>
            <person name="Binneck E."/>
            <person name="de Melo N.F."/>
            <person name="da Silva R.H."/>
            <person name="de Melo A.L.T.M."/>
            <person name="Pandolfi V."/>
            <person name="Bustamante F.O."/>
            <person name="Brasileiro-Vidal A.C."/>
            <person name="Benko-Iseppon A.M."/>
        </authorList>
    </citation>
    <scope>NUCLEOTIDE SEQUENCE [LARGE SCALE GENOMIC DNA]</scope>
    <source>
        <tissue evidence="6">Leaves</tissue>
    </source>
</reference>
<evidence type="ECO:0000259" key="4">
    <source>
        <dbReference type="Pfam" id="PF00931"/>
    </source>
</evidence>
<dbReference type="Gene3D" id="3.40.50.300">
    <property type="entry name" value="P-loop containing nucleotide triphosphate hydrolases"/>
    <property type="match status" value="1"/>
</dbReference>
<dbReference type="PANTHER" id="PTHR19338:SF66">
    <property type="entry name" value="NB-ARC DOMAIN-CONTAINING PROTEIN"/>
    <property type="match status" value="1"/>
</dbReference>
<gene>
    <name evidence="6" type="ORF">PIB30_084384</name>
</gene>
<sequence length="216" mass="25043">MINVLLRTSDGKTKIEIEKEVLRQIRDVAYEAEDVIDTFVVNVAMHKRRTKLGRMLHGFEHAKLLHDVAEKIDSIKAAVDDIRDNKIKLNNVFQQEGESSTAREHEERLLLLHRRRTNVEEHDVVGFVREFKEVIQLLKEERSQWNVVSITGMVGLGKTTLARKVYNSHEVKLYFGCHAWVYVSNECRVKELLLGLIKSLMPHPEKIKKGKKPVEL</sequence>
<dbReference type="PANTHER" id="PTHR19338">
    <property type="entry name" value="TRANSLOCASE OF INNER MITOCHONDRIAL MEMBRANE 13 HOMOLOG"/>
    <property type="match status" value="1"/>
</dbReference>
<dbReference type="InterPro" id="IPR041118">
    <property type="entry name" value="Rx_N"/>
</dbReference>
<dbReference type="InterPro" id="IPR038005">
    <property type="entry name" value="RX-like_CC"/>
</dbReference>
<keyword evidence="2" id="KW-0547">Nucleotide-binding</keyword>
<evidence type="ECO:0000256" key="2">
    <source>
        <dbReference type="ARBA" id="ARBA00022741"/>
    </source>
</evidence>
<evidence type="ECO:0000256" key="3">
    <source>
        <dbReference type="ARBA" id="ARBA00022821"/>
    </source>
</evidence>
<evidence type="ECO:0000313" key="7">
    <source>
        <dbReference type="Proteomes" id="UP001341840"/>
    </source>
</evidence>
<keyword evidence="1" id="KW-0677">Repeat</keyword>
<accession>A0ABU6ZR59</accession>
<protein>
    <recommendedName>
        <fullName evidence="8">NB-ARC domain-containing protein</fullName>
    </recommendedName>
</protein>
<feature type="domain" description="Disease resistance N-terminal" evidence="5">
    <location>
        <begin position="11"/>
        <end position="52"/>
    </location>
</feature>
<dbReference type="CDD" id="cd14798">
    <property type="entry name" value="RX-CC_like"/>
    <property type="match status" value="1"/>
</dbReference>
<dbReference type="InterPro" id="IPR002182">
    <property type="entry name" value="NB-ARC"/>
</dbReference>
<dbReference type="Gene3D" id="1.20.5.4130">
    <property type="match status" value="1"/>
</dbReference>
<dbReference type="InterPro" id="IPR027417">
    <property type="entry name" value="P-loop_NTPase"/>
</dbReference>
<dbReference type="EMBL" id="JASCZI010273228">
    <property type="protein sequence ID" value="MED6224467.1"/>
    <property type="molecule type" value="Genomic_DNA"/>
</dbReference>
<dbReference type="Pfam" id="PF18052">
    <property type="entry name" value="Rx_N"/>
    <property type="match status" value="1"/>
</dbReference>
<evidence type="ECO:0000259" key="5">
    <source>
        <dbReference type="Pfam" id="PF18052"/>
    </source>
</evidence>
<dbReference type="Proteomes" id="UP001341840">
    <property type="component" value="Unassembled WGS sequence"/>
</dbReference>
<name>A0ABU6ZR59_9FABA</name>
<evidence type="ECO:0000256" key="1">
    <source>
        <dbReference type="ARBA" id="ARBA00022737"/>
    </source>
</evidence>
<proteinExistence type="predicted"/>
<comment type="caution">
    <text evidence="6">The sequence shown here is derived from an EMBL/GenBank/DDBJ whole genome shotgun (WGS) entry which is preliminary data.</text>
</comment>